<feature type="compositionally biased region" description="Basic and acidic residues" evidence="1">
    <location>
        <begin position="8"/>
        <end position="22"/>
    </location>
</feature>
<reference evidence="2" key="1">
    <citation type="submission" date="2021-05" db="EMBL/GenBank/DDBJ databases">
        <authorList>
            <person name="Alioto T."/>
            <person name="Alioto T."/>
            <person name="Gomez Garrido J."/>
        </authorList>
    </citation>
    <scope>NUCLEOTIDE SEQUENCE</scope>
</reference>
<accession>A0A8D9AYV1</accession>
<organism evidence="2">
    <name type="scientific">Cacopsylla melanoneura</name>
    <dbReference type="NCBI Taxonomy" id="428564"/>
    <lineage>
        <taxon>Eukaryota</taxon>
        <taxon>Metazoa</taxon>
        <taxon>Ecdysozoa</taxon>
        <taxon>Arthropoda</taxon>
        <taxon>Hexapoda</taxon>
        <taxon>Insecta</taxon>
        <taxon>Pterygota</taxon>
        <taxon>Neoptera</taxon>
        <taxon>Paraneoptera</taxon>
        <taxon>Hemiptera</taxon>
        <taxon>Sternorrhyncha</taxon>
        <taxon>Psylloidea</taxon>
        <taxon>Psyllidae</taxon>
        <taxon>Psyllinae</taxon>
        <taxon>Cacopsylla</taxon>
    </lineage>
</organism>
<feature type="region of interest" description="Disordered" evidence="1">
    <location>
        <begin position="1"/>
        <end position="22"/>
    </location>
</feature>
<dbReference type="EMBL" id="HBUF01590616">
    <property type="protein sequence ID" value="CAG6773257.1"/>
    <property type="molecule type" value="Transcribed_RNA"/>
</dbReference>
<evidence type="ECO:0000256" key="1">
    <source>
        <dbReference type="SAM" id="MobiDB-lite"/>
    </source>
</evidence>
<evidence type="ECO:0000313" key="2">
    <source>
        <dbReference type="EMBL" id="CAG6773257.1"/>
    </source>
</evidence>
<proteinExistence type="predicted"/>
<dbReference type="AlphaFoldDB" id="A0A8D9AYV1"/>
<protein>
    <submittedName>
        <fullName evidence="2">Uncharacterized protein</fullName>
    </submittedName>
</protein>
<sequence length="99" mass="11053">MGMSSVDPAHRHSKQDNTRRESVAVRSVYDVLGKQSDRDLKLTDSVMMQTDLVMLQVQEVMTQSGVYSHQLDTASSSGNQTNIDNTQRVSDCIPLSCEY</sequence>
<name>A0A8D9AYV1_9HEMI</name>